<dbReference type="Pfam" id="PF01547">
    <property type="entry name" value="SBP_bac_1"/>
    <property type="match status" value="1"/>
</dbReference>
<dbReference type="PANTHER" id="PTHR43649">
    <property type="entry name" value="ARABINOSE-BINDING PROTEIN-RELATED"/>
    <property type="match status" value="1"/>
</dbReference>
<dbReference type="CDD" id="cd13585">
    <property type="entry name" value="PBP2_TMBP_like"/>
    <property type="match status" value="1"/>
</dbReference>
<proteinExistence type="predicted"/>
<sequence length="452" mass="50230">MKKNIWSGLLGITLIGGLLAGCGSGSGGETQGAAADGKTEVRLYTYGTEEAYNWTGTFAAFEEKHPEIKMTLVQLSPKGDTQEAMKKLDLAAASNEDMDVIMFSDPGSYAQHVGLGMAEPLEPYLEKDGYKVEEDYKIDTHIDGKVYALPGKFNSWYVLLNKTMLDEAGLEVPTDWTWDEFAEYAKKLTQGEGAQKTYGTYFHGPQNGSWTEYMKLMLVNQPDNSDFLKADGTSNLDDPNFKKTLELRWKMEKEDGSATPYETMLSQKLNYRNEFFNEKAAMIITGSWMTTEIGGTDQTPLNFEVAVAPIPKNAEGDEIGYSPVTTDFVSVAASSKHKDEAYTFVRWYTTEGQEAQGKNISSWKQSGDDKLESTIDTILSGTKAPDKVDKQSLVDTLKNSKASKLVPPVTYQSEIYKALSEEFEKFIFGQQDVDQTVNASQERVQKLIDSNS</sequence>
<accession>A0ABQ2KTV7</accession>
<dbReference type="PROSITE" id="PS51257">
    <property type="entry name" value="PROKAR_LIPOPROTEIN"/>
    <property type="match status" value="1"/>
</dbReference>
<keyword evidence="2" id="KW-1185">Reference proteome</keyword>
<dbReference type="RefSeq" id="WP_018975494.1">
    <property type="nucleotide sequence ID" value="NZ_BMLN01000001.1"/>
</dbReference>
<comment type="caution">
    <text evidence="1">The sequence shown here is derived from an EMBL/GenBank/DDBJ whole genome shotgun (WGS) entry which is preliminary data.</text>
</comment>
<organism evidence="1 2">
    <name type="scientific">Saccharibacillus kuerlensis</name>
    <dbReference type="NCBI Taxonomy" id="459527"/>
    <lineage>
        <taxon>Bacteria</taxon>
        <taxon>Bacillati</taxon>
        <taxon>Bacillota</taxon>
        <taxon>Bacilli</taxon>
        <taxon>Bacillales</taxon>
        <taxon>Paenibacillaceae</taxon>
        <taxon>Saccharibacillus</taxon>
    </lineage>
</organism>
<reference evidence="2" key="1">
    <citation type="journal article" date="2019" name="Int. J. Syst. Evol. Microbiol.">
        <title>The Global Catalogue of Microorganisms (GCM) 10K type strain sequencing project: providing services to taxonomists for standard genome sequencing and annotation.</title>
        <authorList>
            <consortium name="The Broad Institute Genomics Platform"/>
            <consortium name="The Broad Institute Genome Sequencing Center for Infectious Disease"/>
            <person name="Wu L."/>
            <person name="Ma J."/>
        </authorList>
    </citation>
    <scope>NUCLEOTIDE SEQUENCE [LARGE SCALE GENOMIC DNA]</scope>
    <source>
        <strain evidence="2">CGMCC 1.6964</strain>
    </source>
</reference>
<gene>
    <name evidence="1" type="ORF">GCM10010969_05590</name>
</gene>
<dbReference type="EMBL" id="BMLN01000001">
    <property type="protein sequence ID" value="GGN92740.1"/>
    <property type="molecule type" value="Genomic_DNA"/>
</dbReference>
<dbReference type="InterPro" id="IPR050490">
    <property type="entry name" value="Bact_solute-bd_prot1"/>
</dbReference>
<protein>
    <submittedName>
        <fullName evidence="1">Sugar ABC transporter substrate-binding protein</fullName>
    </submittedName>
</protein>
<dbReference type="Proteomes" id="UP000606653">
    <property type="component" value="Unassembled WGS sequence"/>
</dbReference>
<evidence type="ECO:0000313" key="2">
    <source>
        <dbReference type="Proteomes" id="UP000606653"/>
    </source>
</evidence>
<dbReference type="SUPFAM" id="SSF53850">
    <property type="entry name" value="Periplasmic binding protein-like II"/>
    <property type="match status" value="1"/>
</dbReference>
<name>A0ABQ2KTV7_9BACL</name>
<dbReference type="InterPro" id="IPR006059">
    <property type="entry name" value="SBP"/>
</dbReference>
<dbReference type="PANTHER" id="PTHR43649:SF12">
    <property type="entry name" value="DIACETYLCHITOBIOSE BINDING PROTEIN DASA"/>
    <property type="match status" value="1"/>
</dbReference>
<dbReference type="Gene3D" id="3.40.190.10">
    <property type="entry name" value="Periplasmic binding protein-like II"/>
    <property type="match status" value="1"/>
</dbReference>
<evidence type="ECO:0000313" key="1">
    <source>
        <dbReference type="EMBL" id="GGN92740.1"/>
    </source>
</evidence>